<gene>
    <name evidence="1" type="ORF">E1A91_A04G025700v1</name>
</gene>
<sequence>MLSSNTLSYIFFVKYLYSVIDGSPTDVVVVWLIKDYGLTSEECVISLKKKNGRSFMKKLTAAQMC</sequence>
<proteinExistence type="predicted"/>
<organism evidence="1 2">
    <name type="scientific">Gossypium mustelinum</name>
    <name type="common">Cotton</name>
    <name type="synonym">Gossypium caicoense</name>
    <dbReference type="NCBI Taxonomy" id="34275"/>
    <lineage>
        <taxon>Eukaryota</taxon>
        <taxon>Viridiplantae</taxon>
        <taxon>Streptophyta</taxon>
        <taxon>Embryophyta</taxon>
        <taxon>Tracheophyta</taxon>
        <taxon>Spermatophyta</taxon>
        <taxon>Magnoliopsida</taxon>
        <taxon>eudicotyledons</taxon>
        <taxon>Gunneridae</taxon>
        <taxon>Pentapetalae</taxon>
        <taxon>rosids</taxon>
        <taxon>malvids</taxon>
        <taxon>Malvales</taxon>
        <taxon>Malvaceae</taxon>
        <taxon>Malvoideae</taxon>
        <taxon>Gossypium</taxon>
    </lineage>
</organism>
<reference evidence="1 2" key="1">
    <citation type="submission" date="2019-07" db="EMBL/GenBank/DDBJ databases">
        <title>WGS assembly of Gossypium mustelinum.</title>
        <authorList>
            <person name="Chen Z.J."/>
            <person name="Sreedasyam A."/>
            <person name="Ando A."/>
            <person name="Song Q."/>
            <person name="De L."/>
            <person name="Hulse-Kemp A."/>
            <person name="Ding M."/>
            <person name="Ye W."/>
            <person name="Kirkbride R."/>
            <person name="Jenkins J."/>
            <person name="Plott C."/>
            <person name="Lovell J."/>
            <person name="Lin Y.-M."/>
            <person name="Vaughn R."/>
            <person name="Liu B."/>
            <person name="Li W."/>
            <person name="Simpson S."/>
            <person name="Scheffler B."/>
            <person name="Saski C."/>
            <person name="Grover C."/>
            <person name="Hu G."/>
            <person name="Conover J."/>
            <person name="Carlson J."/>
            <person name="Shu S."/>
            <person name="Boston L."/>
            <person name="Williams M."/>
            <person name="Peterson D."/>
            <person name="Mcgee K."/>
            <person name="Jones D."/>
            <person name="Wendel J."/>
            <person name="Stelly D."/>
            <person name="Grimwood J."/>
            <person name="Schmutz J."/>
        </authorList>
    </citation>
    <scope>NUCLEOTIDE SEQUENCE [LARGE SCALE GENOMIC DNA]</scope>
    <source>
        <strain evidence="1">1408120.09</strain>
    </source>
</reference>
<protein>
    <submittedName>
        <fullName evidence="1">Uncharacterized protein</fullName>
    </submittedName>
</protein>
<keyword evidence="2" id="KW-1185">Reference proteome</keyword>
<dbReference type="EMBL" id="CM017639">
    <property type="protein sequence ID" value="TYJ38890.1"/>
    <property type="molecule type" value="Genomic_DNA"/>
</dbReference>
<evidence type="ECO:0000313" key="1">
    <source>
        <dbReference type="EMBL" id="TYJ38890.1"/>
    </source>
</evidence>
<name>A0A5D2ZLF6_GOSMU</name>
<dbReference type="Proteomes" id="UP000323597">
    <property type="component" value="Chromosome A04"/>
</dbReference>
<evidence type="ECO:0000313" key="2">
    <source>
        <dbReference type="Proteomes" id="UP000323597"/>
    </source>
</evidence>
<dbReference type="AlphaFoldDB" id="A0A5D2ZLF6"/>
<accession>A0A5D2ZLF6</accession>